<proteinExistence type="predicted"/>
<reference evidence="1 2" key="1">
    <citation type="journal article" date="2010" name="Science">
        <title>Genomic comparison of the ants Camponotus floridanus and Harpegnathos saltator.</title>
        <authorList>
            <person name="Bonasio R."/>
            <person name="Zhang G."/>
            <person name="Ye C."/>
            <person name="Mutti N.S."/>
            <person name="Fang X."/>
            <person name="Qin N."/>
            <person name="Donahue G."/>
            <person name="Yang P."/>
            <person name="Li Q."/>
            <person name="Li C."/>
            <person name="Zhang P."/>
            <person name="Huang Z."/>
            <person name="Berger S.L."/>
            <person name="Reinberg D."/>
            <person name="Wang J."/>
            <person name="Liebig J."/>
        </authorList>
    </citation>
    <scope>NUCLEOTIDE SEQUENCE [LARGE SCALE GENOMIC DNA]</scope>
    <source>
        <strain evidence="1 2">R22 G/1</strain>
    </source>
</reference>
<gene>
    <name evidence="1" type="ORF">EAI_03068</name>
</gene>
<evidence type="ECO:0000313" key="2">
    <source>
        <dbReference type="Proteomes" id="UP000008237"/>
    </source>
</evidence>
<protein>
    <submittedName>
        <fullName evidence="1">Uncharacterized protein</fullName>
    </submittedName>
</protein>
<accession>E2B5L9</accession>
<sequence length="288" mass="33343">MNENFSVTLWYLLNNSTWRMVKRHWFTRVTMFLRLRSRLYFTCAKRGHKAKALKERRKRLLCETTVVRGGTVAQRHFSSLRQINKDVLEALLRGTSVLYELPMSTLRWELLPGPRSVRTMELKSGVGYMVGVMGLYERDPDNNYPLWLNHSQYPNYWISQHRISQLIGYADEPVVAPEYDVTVDSDDEPEVTPEHDVTVESDDELGVAPEHNVTVDSDDERGILPEYDVTVESDDEPGIAPEHDVTVDSDEEEVDVTTVSDEDEKQILDVTKGQNYNCIRERMDLLFK</sequence>
<organism evidence="2">
    <name type="scientific">Harpegnathos saltator</name>
    <name type="common">Jerdon's jumping ant</name>
    <dbReference type="NCBI Taxonomy" id="610380"/>
    <lineage>
        <taxon>Eukaryota</taxon>
        <taxon>Metazoa</taxon>
        <taxon>Ecdysozoa</taxon>
        <taxon>Arthropoda</taxon>
        <taxon>Hexapoda</taxon>
        <taxon>Insecta</taxon>
        <taxon>Pterygota</taxon>
        <taxon>Neoptera</taxon>
        <taxon>Endopterygota</taxon>
        <taxon>Hymenoptera</taxon>
        <taxon>Apocrita</taxon>
        <taxon>Aculeata</taxon>
        <taxon>Formicoidea</taxon>
        <taxon>Formicidae</taxon>
        <taxon>Ponerinae</taxon>
        <taxon>Ponerini</taxon>
        <taxon>Harpegnathos</taxon>
    </lineage>
</organism>
<dbReference type="InParanoid" id="E2B5L9"/>
<dbReference type="AlphaFoldDB" id="E2B5L9"/>
<evidence type="ECO:0000313" key="1">
    <source>
        <dbReference type="EMBL" id="EFN89011.1"/>
    </source>
</evidence>
<keyword evidence="2" id="KW-1185">Reference proteome</keyword>
<dbReference type="Proteomes" id="UP000008237">
    <property type="component" value="Unassembled WGS sequence"/>
</dbReference>
<name>E2B5L9_HARSA</name>
<dbReference type="EMBL" id="GL445862">
    <property type="protein sequence ID" value="EFN89011.1"/>
    <property type="molecule type" value="Genomic_DNA"/>
</dbReference>